<name>A0A814TS50_9BILA</name>
<organism evidence="2 4">
    <name type="scientific">Adineta steineri</name>
    <dbReference type="NCBI Taxonomy" id="433720"/>
    <lineage>
        <taxon>Eukaryota</taxon>
        <taxon>Metazoa</taxon>
        <taxon>Spiralia</taxon>
        <taxon>Gnathifera</taxon>
        <taxon>Rotifera</taxon>
        <taxon>Eurotatoria</taxon>
        <taxon>Bdelloidea</taxon>
        <taxon>Adinetida</taxon>
        <taxon>Adinetidae</taxon>
        <taxon>Adineta</taxon>
    </lineage>
</organism>
<comment type="caution">
    <text evidence="2">The sequence shown here is derived from an EMBL/GenBank/DDBJ whole genome shotgun (WGS) entry which is preliminary data.</text>
</comment>
<sequence length="288" mass="32312">MQNSKIHVTRIKPKRRTIRRNQSKHVGTTTGLYESFHSKQAAYEQGLTCKQMNSVPLKMAVSSSTVIALKNKMMRKTATVAIAPIPEEKSESSAINPHHQAMSNSFAPSSVFVNDIGTQNYISLATDSPKFSPHFKTQLSTLPKLKLIQDKKSTKPVLQYANPSQKVVPANSTDEDSNIAPSMQRFAVQNNFHTARKIPQKVFPLFTFDKTSRKVRYSVPDDCEQPDNNRRRRSKLFGRCCPFWSPCCCLITSLLLALLLSGLATLIVILVTMNQKSTVTISMVFSFR</sequence>
<reference evidence="2" key="1">
    <citation type="submission" date="2021-02" db="EMBL/GenBank/DDBJ databases">
        <authorList>
            <person name="Nowell W R."/>
        </authorList>
    </citation>
    <scope>NUCLEOTIDE SEQUENCE</scope>
</reference>
<protein>
    <submittedName>
        <fullName evidence="2">Uncharacterized protein</fullName>
    </submittedName>
</protein>
<dbReference type="AlphaFoldDB" id="A0A814TS50"/>
<gene>
    <name evidence="2" type="ORF">JYZ213_LOCUS24854</name>
    <name evidence="3" type="ORF">OXD698_LOCUS31612</name>
</gene>
<dbReference type="EMBL" id="CAJNOG010000310">
    <property type="protein sequence ID" value="CAF1164651.1"/>
    <property type="molecule type" value="Genomic_DNA"/>
</dbReference>
<evidence type="ECO:0000313" key="4">
    <source>
        <dbReference type="Proteomes" id="UP000663845"/>
    </source>
</evidence>
<proteinExistence type="predicted"/>
<keyword evidence="1" id="KW-1133">Transmembrane helix</keyword>
<feature type="transmembrane region" description="Helical" evidence="1">
    <location>
        <begin position="250"/>
        <end position="273"/>
    </location>
</feature>
<evidence type="ECO:0000313" key="3">
    <source>
        <dbReference type="EMBL" id="CAF4036186.1"/>
    </source>
</evidence>
<keyword evidence="1" id="KW-0812">Transmembrane</keyword>
<evidence type="ECO:0000256" key="1">
    <source>
        <dbReference type="SAM" id="Phobius"/>
    </source>
</evidence>
<dbReference type="Proteomes" id="UP000663845">
    <property type="component" value="Unassembled WGS sequence"/>
</dbReference>
<accession>A0A814TS50</accession>
<evidence type="ECO:0000313" key="2">
    <source>
        <dbReference type="EMBL" id="CAF1164651.1"/>
    </source>
</evidence>
<dbReference type="Proteomes" id="UP000663844">
    <property type="component" value="Unassembled WGS sequence"/>
</dbReference>
<dbReference type="EMBL" id="CAJOAZ010003938">
    <property type="protein sequence ID" value="CAF4036186.1"/>
    <property type="molecule type" value="Genomic_DNA"/>
</dbReference>
<keyword evidence="1" id="KW-0472">Membrane</keyword>